<evidence type="ECO:0000259" key="4">
    <source>
        <dbReference type="Pfam" id="PF13377"/>
    </source>
</evidence>
<feature type="domain" description="Transcriptional regulator LacI/GalR-like sensor" evidence="4">
    <location>
        <begin position="22"/>
        <end position="56"/>
    </location>
</feature>
<sequence length="62" mass="6521">VSVRTPVPPPFLCFVFFITDPAPPALYTPYDSLAAGLLNGLTDAGISVPADIEVIVGRTTFV</sequence>
<dbReference type="RefSeq" id="WP_191990525.1">
    <property type="nucleotide sequence ID" value="NZ_WJMX01000049.1"/>
</dbReference>
<keyword evidence="3" id="KW-0804">Transcription</keyword>
<evidence type="ECO:0000313" key="5">
    <source>
        <dbReference type="EMBL" id="MRH81153.1"/>
    </source>
</evidence>
<evidence type="ECO:0000256" key="3">
    <source>
        <dbReference type="ARBA" id="ARBA00023163"/>
    </source>
</evidence>
<comment type="caution">
    <text evidence="5">The sequence shown here is derived from an EMBL/GenBank/DDBJ whole genome shotgun (WGS) entry which is preliminary data.</text>
</comment>
<keyword evidence="1" id="KW-0805">Transcription regulation</keyword>
<evidence type="ECO:0000256" key="1">
    <source>
        <dbReference type="ARBA" id="ARBA00023015"/>
    </source>
</evidence>
<name>A0A7X2KJJ0_LIMRT</name>
<gene>
    <name evidence="5" type="ORF">GIX77_10525</name>
</gene>
<dbReference type="InterPro" id="IPR046335">
    <property type="entry name" value="LacI/GalR-like_sensor"/>
</dbReference>
<protein>
    <recommendedName>
        <fullName evidence="4">Transcriptional regulator LacI/GalR-like sensor domain-containing protein</fullName>
    </recommendedName>
</protein>
<reference evidence="5 6" key="1">
    <citation type="submission" date="2019-11" db="EMBL/GenBank/DDBJ databases">
        <title>Draft genome sequence of 12 host-associated Lactobacillus reuteri rodent strains.</title>
        <authorList>
            <person name="Zhang S."/>
            <person name="Ozcam M."/>
            <person name="Van Pijkeren J.P."/>
        </authorList>
    </citation>
    <scope>NUCLEOTIDE SEQUENCE [LARGE SCALE GENOMIC DNA]</scope>
    <source>
        <strain evidence="5 6">CR</strain>
    </source>
</reference>
<dbReference type="AlphaFoldDB" id="A0A7X2KJJ0"/>
<keyword evidence="2" id="KW-0238">DNA-binding</keyword>
<evidence type="ECO:0000313" key="6">
    <source>
        <dbReference type="Proteomes" id="UP000470878"/>
    </source>
</evidence>
<dbReference type="Gene3D" id="3.40.50.2300">
    <property type="match status" value="1"/>
</dbReference>
<dbReference type="Pfam" id="PF13377">
    <property type="entry name" value="Peripla_BP_3"/>
    <property type="match status" value="1"/>
</dbReference>
<accession>A0A7X2KJJ0</accession>
<dbReference type="InterPro" id="IPR028082">
    <property type="entry name" value="Peripla_BP_I"/>
</dbReference>
<organism evidence="5 6">
    <name type="scientific">Limosilactobacillus reuteri</name>
    <name type="common">Lactobacillus reuteri</name>
    <dbReference type="NCBI Taxonomy" id="1598"/>
    <lineage>
        <taxon>Bacteria</taxon>
        <taxon>Bacillati</taxon>
        <taxon>Bacillota</taxon>
        <taxon>Bacilli</taxon>
        <taxon>Lactobacillales</taxon>
        <taxon>Lactobacillaceae</taxon>
        <taxon>Limosilactobacillus</taxon>
    </lineage>
</organism>
<evidence type="ECO:0000256" key="2">
    <source>
        <dbReference type="ARBA" id="ARBA00023125"/>
    </source>
</evidence>
<dbReference type="Proteomes" id="UP000470878">
    <property type="component" value="Unassembled WGS sequence"/>
</dbReference>
<proteinExistence type="predicted"/>
<dbReference type="SUPFAM" id="SSF53822">
    <property type="entry name" value="Periplasmic binding protein-like I"/>
    <property type="match status" value="1"/>
</dbReference>
<dbReference type="EMBL" id="WJMX01000049">
    <property type="protein sequence ID" value="MRH81153.1"/>
    <property type="molecule type" value="Genomic_DNA"/>
</dbReference>
<feature type="non-terminal residue" evidence="5">
    <location>
        <position position="1"/>
    </location>
</feature>
<dbReference type="GO" id="GO:0003677">
    <property type="term" value="F:DNA binding"/>
    <property type="evidence" value="ECO:0007669"/>
    <property type="project" value="UniProtKB-KW"/>
</dbReference>